<organism evidence="2 3">
    <name type="scientific">Tissierella praeacuta DSM 18095</name>
    <dbReference type="NCBI Taxonomy" id="1123404"/>
    <lineage>
        <taxon>Bacteria</taxon>
        <taxon>Bacillati</taxon>
        <taxon>Bacillota</taxon>
        <taxon>Tissierellia</taxon>
        <taxon>Tissierellales</taxon>
        <taxon>Tissierellaceae</taxon>
        <taxon>Tissierella</taxon>
    </lineage>
</organism>
<evidence type="ECO:0000313" key="2">
    <source>
        <dbReference type="EMBL" id="SHE30774.1"/>
    </source>
</evidence>
<dbReference type="PROSITE" id="PS51186">
    <property type="entry name" value="GNAT"/>
    <property type="match status" value="1"/>
</dbReference>
<dbReference type="Gene3D" id="3.40.630.30">
    <property type="match status" value="1"/>
</dbReference>
<dbReference type="InterPro" id="IPR016181">
    <property type="entry name" value="Acyl_CoA_acyltransferase"/>
</dbReference>
<evidence type="ECO:0000313" key="3">
    <source>
        <dbReference type="Proteomes" id="UP000184114"/>
    </source>
</evidence>
<dbReference type="Pfam" id="PF13420">
    <property type="entry name" value="Acetyltransf_4"/>
    <property type="match status" value="1"/>
</dbReference>
<protein>
    <submittedName>
        <fullName evidence="2">N-acetylglutamate synthase, GNAT family</fullName>
    </submittedName>
</protein>
<dbReference type="EMBL" id="FQTY01000001">
    <property type="protein sequence ID" value="SHE30774.1"/>
    <property type="molecule type" value="Genomic_DNA"/>
</dbReference>
<gene>
    <name evidence="2" type="ORF">SAMN02745784_00288</name>
</gene>
<dbReference type="GeneID" id="90994981"/>
<proteinExistence type="predicted"/>
<dbReference type="RefSeq" id="WP_072972128.1">
    <property type="nucleotide sequence ID" value="NZ_FQTY01000001.1"/>
</dbReference>
<reference evidence="3" key="1">
    <citation type="submission" date="2016-11" db="EMBL/GenBank/DDBJ databases">
        <authorList>
            <person name="Varghese N."/>
            <person name="Submissions S."/>
        </authorList>
    </citation>
    <scope>NUCLEOTIDE SEQUENCE [LARGE SCALE GENOMIC DNA]</scope>
    <source>
        <strain evidence="3">DSM 18095</strain>
    </source>
</reference>
<feature type="domain" description="N-acetyltransferase" evidence="1">
    <location>
        <begin position="2"/>
        <end position="128"/>
    </location>
</feature>
<name>A0A1M4SEU2_9FIRM</name>
<dbReference type="GO" id="GO:0016747">
    <property type="term" value="F:acyltransferase activity, transferring groups other than amino-acyl groups"/>
    <property type="evidence" value="ECO:0007669"/>
    <property type="project" value="InterPro"/>
</dbReference>
<dbReference type="AlphaFoldDB" id="A0A1M4SEU2"/>
<dbReference type="SUPFAM" id="SSF55729">
    <property type="entry name" value="Acyl-CoA N-acyltransferases (Nat)"/>
    <property type="match status" value="1"/>
</dbReference>
<evidence type="ECO:0000259" key="1">
    <source>
        <dbReference type="PROSITE" id="PS51186"/>
    </source>
</evidence>
<accession>A0A1M4SEU2</accession>
<sequence length="135" mass="15768">MLLFRNYKIDEIDKIKEILNKEGIEDLLIEDIVYVVLEDKELIGVGKAIEKDEKWILQYLVIRQDKRKQKLGDGLFRAILNKLYNQGVEKIYCSSVNTYLIKQGFILNCDNQLELNIHDFFNKGCSCCGGYNELQ</sequence>
<keyword evidence="3" id="KW-1185">Reference proteome</keyword>
<dbReference type="InterPro" id="IPR000182">
    <property type="entry name" value="GNAT_dom"/>
</dbReference>
<dbReference type="STRING" id="1123404.SAMN02745784_00288"/>
<dbReference type="Proteomes" id="UP000184114">
    <property type="component" value="Unassembled WGS sequence"/>
</dbReference>